<dbReference type="Pfam" id="PF08223">
    <property type="entry name" value="PaaX_C"/>
    <property type="match status" value="1"/>
</dbReference>
<dbReference type="PIRSF" id="PIRSF020623">
    <property type="entry name" value="PaaX"/>
    <property type="match status" value="1"/>
</dbReference>
<evidence type="ECO:0000259" key="3">
    <source>
        <dbReference type="Pfam" id="PF20803"/>
    </source>
</evidence>
<dbReference type="InterPro" id="IPR011965">
    <property type="entry name" value="PaaX_trns_reg"/>
</dbReference>
<feature type="domain" description="Transcriptional repressor PaaX-like C-terminal" evidence="2">
    <location>
        <begin position="197"/>
        <end position="284"/>
    </location>
</feature>
<keyword evidence="5" id="KW-1185">Reference proteome</keyword>
<dbReference type="InterPro" id="IPR036388">
    <property type="entry name" value="WH-like_DNA-bd_sf"/>
</dbReference>
<feature type="domain" description="Transcriptional repressor PaaX-like central Cas2-like" evidence="3">
    <location>
        <begin position="113"/>
        <end position="186"/>
    </location>
</feature>
<dbReference type="Pfam" id="PF20803">
    <property type="entry name" value="PaaX_M"/>
    <property type="match status" value="1"/>
</dbReference>
<evidence type="ECO:0000259" key="2">
    <source>
        <dbReference type="Pfam" id="PF08223"/>
    </source>
</evidence>
<dbReference type="InterPro" id="IPR048846">
    <property type="entry name" value="PaaX-like_central"/>
</dbReference>
<evidence type="ECO:0000313" key="4">
    <source>
        <dbReference type="EMBL" id="MFC4855911.1"/>
    </source>
</evidence>
<evidence type="ECO:0000313" key="5">
    <source>
        <dbReference type="Proteomes" id="UP001595859"/>
    </source>
</evidence>
<protein>
    <submittedName>
        <fullName evidence="4">PaaX family transcriptional regulator C-terminal domain-containing protein</fullName>
    </submittedName>
</protein>
<dbReference type="InterPro" id="IPR013225">
    <property type="entry name" value="PaaX_C"/>
</dbReference>
<proteinExistence type="predicted"/>
<dbReference type="Gene3D" id="1.10.10.10">
    <property type="entry name" value="Winged helix-like DNA-binding domain superfamily/Winged helix DNA-binding domain"/>
    <property type="match status" value="1"/>
</dbReference>
<dbReference type="Proteomes" id="UP001595859">
    <property type="component" value="Unassembled WGS sequence"/>
</dbReference>
<evidence type="ECO:0000259" key="1">
    <source>
        <dbReference type="Pfam" id="PF07848"/>
    </source>
</evidence>
<dbReference type="Gene3D" id="3.30.70.2650">
    <property type="match status" value="1"/>
</dbReference>
<feature type="domain" description="Transcriptional repressor PaaX-like N-terminal" evidence="1">
    <location>
        <begin position="27"/>
        <end position="93"/>
    </location>
</feature>
<dbReference type="RefSeq" id="WP_378057879.1">
    <property type="nucleotide sequence ID" value="NZ_JBHSIS010000009.1"/>
</dbReference>
<accession>A0ABV9S604</accession>
<dbReference type="PANTHER" id="PTHR30319">
    <property type="entry name" value="PHENYLACETIC ACID REGULATOR-RELATED TRANSCRIPTIONAL REPRESSOR"/>
    <property type="match status" value="1"/>
</dbReference>
<sequence>MTAAPQDPPPARADLDLPRMQSGGSPQHLLLTLLGDYWYGQRAPLPSAALVALLGEFDITEISARAALSRLSRRGLLELSRTGRHTSYALSSRAATVLAEGLRHIMSFGATEEPWSGQWTVAVFSVPEDQRDLRHTLRTRLGWLGFASLFDGVWVSPHERVAEITAVLAELAIDTATVLRSEVVDGSPAGGHPINAWDLDALRGKYVALIEEYESVRQRLRDGRIGTAEALVVRTALMDAWRRFPGLDPELPAALLPQPWPRARARALFAELYDELTWLAEQRVKQVVGQFDKEAAGLVLGHGSDFAG</sequence>
<comment type="caution">
    <text evidence="4">The sequence shown here is derived from an EMBL/GenBank/DDBJ whole genome shotgun (WGS) entry which is preliminary data.</text>
</comment>
<dbReference type="PANTHER" id="PTHR30319:SF1">
    <property type="entry name" value="TRANSCRIPTIONAL REPRESSOR PAAX"/>
    <property type="match status" value="1"/>
</dbReference>
<name>A0ABV9S604_9PSEU</name>
<dbReference type="InterPro" id="IPR012906">
    <property type="entry name" value="PaaX-like_N"/>
</dbReference>
<dbReference type="Pfam" id="PF07848">
    <property type="entry name" value="PaaX"/>
    <property type="match status" value="1"/>
</dbReference>
<reference evidence="5" key="1">
    <citation type="journal article" date="2019" name="Int. J. Syst. Evol. Microbiol.">
        <title>The Global Catalogue of Microorganisms (GCM) 10K type strain sequencing project: providing services to taxonomists for standard genome sequencing and annotation.</title>
        <authorList>
            <consortium name="The Broad Institute Genomics Platform"/>
            <consortium name="The Broad Institute Genome Sequencing Center for Infectious Disease"/>
            <person name="Wu L."/>
            <person name="Ma J."/>
        </authorList>
    </citation>
    <scope>NUCLEOTIDE SEQUENCE [LARGE SCALE GENOMIC DNA]</scope>
    <source>
        <strain evidence="5">ZS-22-S1</strain>
    </source>
</reference>
<dbReference type="Gene3D" id="1.20.58.1460">
    <property type="match status" value="1"/>
</dbReference>
<organism evidence="4 5">
    <name type="scientific">Actinophytocola glycyrrhizae</name>
    <dbReference type="NCBI Taxonomy" id="2044873"/>
    <lineage>
        <taxon>Bacteria</taxon>
        <taxon>Bacillati</taxon>
        <taxon>Actinomycetota</taxon>
        <taxon>Actinomycetes</taxon>
        <taxon>Pseudonocardiales</taxon>
        <taxon>Pseudonocardiaceae</taxon>
    </lineage>
</organism>
<dbReference type="EMBL" id="JBHSIS010000009">
    <property type="protein sequence ID" value="MFC4855911.1"/>
    <property type="molecule type" value="Genomic_DNA"/>
</dbReference>
<gene>
    <name evidence="4" type="ORF">ACFPCV_20560</name>
</gene>